<keyword evidence="1" id="KW-0812">Transmembrane</keyword>
<sequence>MFNVFYLYVDALFFFSRCFKPDPPAILVAHLSTVVVLALVPQWSLQSCQANFRRFPNIIFFFLLDIMVKG</sequence>
<evidence type="ECO:0000313" key="3">
    <source>
        <dbReference type="Proteomes" id="UP001181693"/>
    </source>
</evidence>
<dbReference type="AlphaFoldDB" id="A0AAV3AXV5"/>
<keyword evidence="3" id="KW-1185">Reference proteome</keyword>
<protein>
    <submittedName>
        <fullName evidence="2">Uncharacterized protein</fullName>
    </submittedName>
</protein>
<dbReference type="Proteomes" id="UP001181693">
    <property type="component" value="Unassembled WGS sequence"/>
</dbReference>
<comment type="caution">
    <text evidence="2">The sequence shown here is derived from an EMBL/GenBank/DDBJ whole genome shotgun (WGS) entry which is preliminary data.</text>
</comment>
<gene>
    <name evidence="2" type="ORF">GDO54_008099</name>
</gene>
<name>A0AAV3AXV5_PYXAD</name>
<dbReference type="EMBL" id="DYDO01000003">
    <property type="protein sequence ID" value="DBA27630.1"/>
    <property type="molecule type" value="Genomic_DNA"/>
</dbReference>
<feature type="transmembrane region" description="Helical" evidence="1">
    <location>
        <begin position="25"/>
        <end position="45"/>
    </location>
</feature>
<evidence type="ECO:0000256" key="1">
    <source>
        <dbReference type="SAM" id="Phobius"/>
    </source>
</evidence>
<reference evidence="2" key="1">
    <citation type="thesis" date="2020" institute="ProQuest LLC" country="789 East Eisenhower Parkway, Ann Arbor, MI, USA">
        <title>Comparative Genomics and Chromosome Evolution.</title>
        <authorList>
            <person name="Mudd A.B."/>
        </authorList>
    </citation>
    <scope>NUCLEOTIDE SEQUENCE</scope>
    <source>
        <strain evidence="2">1538</strain>
        <tissue evidence="2">Blood</tissue>
    </source>
</reference>
<proteinExistence type="predicted"/>
<organism evidence="2 3">
    <name type="scientific">Pyxicephalus adspersus</name>
    <name type="common">African bullfrog</name>
    <dbReference type="NCBI Taxonomy" id="30357"/>
    <lineage>
        <taxon>Eukaryota</taxon>
        <taxon>Metazoa</taxon>
        <taxon>Chordata</taxon>
        <taxon>Craniata</taxon>
        <taxon>Vertebrata</taxon>
        <taxon>Euteleostomi</taxon>
        <taxon>Amphibia</taxon>
        <taxon>Batrachia</taxon>
        <taxon>Anura</taxon>
        <taxon>Neobatrachia</taxon>
        <taxon>Ranoidea</taxon>
        <taxon>Pyxicephalidae</taxon>
        <taxon>Pyxicephalinae</taxon>
        <taxon>Pyxicephalus</taxon>
    </lineage>
</organism>
<evidence type="ECO:0000313" key="2">
    <source>
        <dbReference type="EMBL" id="DBA27630.1"/>
    </source>
</evidence>
<keyword evidence="1" id="KW-0472">Membrane</keyword>
<accession>A0AAV3AXV5</accession>
<keyword evidence="1" id="KW-1133">Transmembrane helix</keyword>